<dbReference type="NCBIfam" id="TIGR03936">
    <property type="entry name" value="sam_1_link_chp"/>
    <property type="match status" value="1"/>
</dbReference>
<dbReference type="RefSeq" id="WP_090222839.1">
    <property type="nucleotide sequence ID" value="NZ_CP026721.1"/>
</dbReference>
<keyword evidence="3" id="KW-1185">Reference proteome</keyword>
<proteinExistence type="predicted"/>
<accession>A0AAE5XA81</accession>
<evidence type="ECO:0000313" key="2">
    <source>
        <dbReference type="EMBL" id="QAV32479.1"/>
    </source>
</evidence>
<evidence type="ECO:0000259" key="1">
    <source>
        <dbReference type="Pfam" id="PF10105"/>
    </source>
</evidence>
<gene>
    <name evidence="2" type="ORF">CBS1_01115</name>
</gene>
<name>A0AAE5XA81_9BACT</name>
<dbReference type="InterPro" id="IPR018768">
    <property type="entry name" value="DUF2344"/>
</dbReference>
<protein>
    <submittedName>
        <fullName evidence="2">Radical SAM protein</fullName>
    </submittedName>
</protein>
<reference evidence="2 3" key="1">
    <citation type="submission" date="2018-01" db="EMBL/GenBank/DDBJ databases">
        <title>The whole genome sequencing and assembly of Fervidobacterium changbaicum CBS-1 strain.</title>
        <authorList>
            <person name="Kim J.-Y."/>
            <person name="Park M.-K."/>
            <person name="Yi H."/>
            <person name="Bahn Y.-S."/>
            <person name="Kim J.F."/>
            <person name="Lee D.-W."/>
        </authorList>
    </citation>
    <scope>NUCLEOTIDE SEQUENCE [LARGE SCALE GENOMIC DNA]</scope>
    <source>
        <strain evidence="2 3">CBS-1</strain>
    </source>
</reference>
<dbReference type="EMBL" id="CP026721">
    <property type="protein sequence ID" value="QAV32479.1"/>
    <property type="molecule type" value="Genomic_DNA"/>
</dbReference>
<sequence>MILLFKKKGLLRFLSAIETSNAIVRTLLRSGMKIQYSEGFHPKPRVSFLDTVATGVVDLALYVNVKLEHEASDLDIESWKGIIRNVAVQGLELVEIFPSDINLNEIVTSYEYLLFSREPLDLNRPVQKHSGKLFIPAEMMNGYELILKNGLYVVKYTIERQKIFNPYLIDGVFLAVRTKAFYGTVELREFLTKNGGKIP</sequence>
<dbReference type="Pfam" id="PF10105">
    <property type="entry name" value="DUF2344"/>
    <property type="match status" value="1"/>
</dbReference>
<organism evidence="2 3">
    <name type="scientific">Fervidobacterium changbaicum</name>
    <dbReference type="NCBI Taxonomy" id="310769"/>
    <lineage>
        <taxon>Bacteria</taxon>
        <taxon>Thermotogati</taxon>
        <taxon>Thermotogota</taxon>
        <taxon>Thermotogae</taxon>
        <taxon>Thermotogales</taxon>
        <taxon>Fervidobacteriaceae</taxon>
        <taxon>Fervidobacterium</taxon>
    </lineage>
</organism>
<dbReference type="AlphaFoldDB" id="A0AAE5XA81"/>
<evidence type="ECO:0000313" key="3">
    <source>
        <dbReference type="Proteomes" id="UP000288947"/>
    </source>
</evidence>
<dbReference type="Proteomes" id="UP000288947">
    <property type="component" value="Chromosome"/>
</dbReference>
<feature type="domain" description="DUF2344" evidence="1">
    <location>
        <begin position="3"/>
        <end position="118"/>
    </location>
</feature>